<comment type="caution">
    <text evidence="3">The sequence shown here is derived from an EMBL/GenBank/DDBJ whole genome shotgun (WGS) entry which is preliminary data.</text>
</comment>
<dbReference type="EMBL" id="BARV01035983">
    <property type="protein sequence ID" value="GAI49302.1"/>
    <property type="molecule type" value="Genomic_DNA"/>
</dbReference>
<dbReference type="PANTHER" id="PTHR33449:SF1">
    <property type="entry name" value="NUCLEOID-ASSOCIATED PROTEIN YBAB"/>
    <property type="match status" value="1"/>
</dbReference>
<dbReference type="GO" id="GO:0005829">
    <property type="term" value="C:cytosol"/>
    <property type="evidence" value="ECO:0007669"/>
    <property type="project" value="TreeGrafter"/>
</dbReference>
<dbReference type="GO" id="GO:0003677">
    <property type="term" value="F:DNA binding"/>
    <property type="evidence" value="ECO:0007669"/>
    <property type="project" value="UniProtKB-KW"/>
</dbReference>
<proteinExistence type="inferred from homology"/>
<dbReference type="SUPFAM" id="SSF82607">
    <property type="entry name" value="YbaB-like"/>
    <property type="match status" value="1"/>
</dbReference>
<dbReference type="AlphaFoldDB" id="X1NZ19"/>
<keyword evidence="2" id="KW-0175">Coiled coil</keyword>
<evidence type="ECO:0000256" key="1">
    <source>
        <dbReference type="ARBA" id="ARBA00023125"/>
    </source>
</evidence>
<sequence>MNFDILKQAQQLKSKLDKAQKELSNIIVEADSGKGAVKVTINGQQKILSIKISPKVIDPSKAEYLEELVLTAVSEATAKSQKLAAKQLKGLTGGLKIPGLT</sequence>
<organism evidence="3">
    <name type="scientific">marine sediment metagenome</name>
    <dbReference type="NCBI Taxonomy" id="412755"/>
    <lineage>
        <taxon>unclassified sequences</taxon>
        <taxon>metagenomes</taxon>
        <taxon>ecological metagenomes</taxon>
    </lineage>
</organism>
<reference evidence="3" key="1">
    <citation type="journal article" date="2014" name="Front. Microbiol.">
        <title>High frequency of phylogenetically diverse reductive dehalogenase-homologous genes in deep subseafloor sedimentary metagenomes.</title>
        <authorList>
            <person name="Kawai M."/>
            <person name="Futagami T."/>
            <person name="Toyoda A."/>
            <person name="Takaki Y."/>
            <person name="Nishi S."/>
            <person name="Hori S."/>
            <person name="Arai W."/>
            <person name="Tsubouchi T."/>
            <person name="Morono Y."/>
            <person name="Uchiyama I."/>
            <person name="Ito T."/>
            <person name="Fujiyama A."/>
            <person name="Inagaki F."/>
            <person name="Takami H."/>
        </authorList>
    </citation>
    <scope>NUCLEOTIDE SEQUENCE</scope>
    <source>
        <strain evidence="3">Expedition CK06-06</strain>
    </source>
</reference>
<dbReference type="HAMAP" id="MF_00274">
    <property type="entry name" value="DNA_YbaB_EbfC"/>
    <property type="match status" value="1"/>
</dbReference>
<dbReference type="NCBIfam" id="TIGR00103">
    <property type="entry name" value="DNA_YbaB_EbfC"/>
    <property type="match status" value="1"/>
</dbReference>
<dbReference type="PIRSF" id="PIRSF004555">
    <property type="entry name" value="UCP004555"/>
    <property type="match status" value="1"/>
</dbReference>
<dbReference type="InterPro" id="IPR036894">
    <property type="entry name" value="YbaB-like_sf"/>
</dbReference>
<dbReference type="PANTHER" id="PTHR33449">
    <property type="entry name" value="NUCLEOID-ASSOCIATED PROTEIN YBAB"/>
    <property type="match status" value="1"/>
</dbReference>
<gene>
    <name evidence="3" type="ORF">S06H3_56007</name>
</gene>
<evidence type="ECO:0008006" key="4">
    <source>
        <dbReference type="Google" id="ProtNLM"/>
    </source>
</evidence>
<accession>X1NZ19</accession>
<protein>
    <recommendedName>
        <fullName evidence="4">Nucleoid-associated protein</fullName>
    </recommendedName>
</protein>
<evidence type="ECO:0000256" key="2">
    <source>
        <dbReference type="SAM" id="Coils"/>
    </source>
</evidence>
<dbReference type="InterPro" id="IPR004401">
    <property type="entry name" value="YbaB/EbfC"/>
</dbReference>
<evidence type="ECO:0000313" key="3">
    <source>
        <dbReference type="EMBL" id="GAI49302.1"/>
    </source>
</evidence>
<dbReference type="Pfam" id="PF02575">
    <property type="entry name" value="YbaB_DNA_bd"/>
    <property type="match status" value="1"/>
</dbReference>
<feature type="coiled-coil region" evidence="2">
    <location>
        <begin position="2"/>
        <end position="29"/>
    </location>
</feature>
<keyword evidence="1" id="KW-0238">DNA-binding</keyword>
<name>X1NZ19_9ZZZZ</name>
<dbReference type="Gene3D" id="3.30.1310.10">
    <property type="entry name" value="Nucleoid-associated protein YbaB-like domain"/>
    <property type="match status" value="1"/>
</dbReference>